<dbReference type="RefSeq" id="WP_093557336.1">
    <property type="nucleotide sequence ID" value="NZ_FPBO01000020.1"/>
</dbReference>
<dbReference type="SUPFAM" id="SSF48498">
    <property type="entry name" value="Tetracyclin repressor-like, C-terminal domain"/>
    <property type="match status" value="1"/>
</dbReference>
<dbReference type="STRING" id="1035707.SAMN05216552_102029"/>
<accession>A0A1I7KVQ0</accession>
<dbReference type="Proteomes" id="UP000199391">
    <property type="component" value="Unassembled WGS sequence"/>
</dbReference>
<gene>
    <name evidence="6" type="ORF">SAMN05216552_102029</name>
</gene>
<dbReference type="InterPro" id="IPR041490">
    <property type="entry name" value="KstR2_TetR_C"/>
</dbReference>
<reference evidence="7" key="1">
    <citation type="submission" date="2016-10" db="EMBL/GenBank/DDBJ databases">
        <authorList>
            <person name="Varghese N."/>
            <person name="Submissions S."/>
        </authorList>
    </citation>
    <scope>NUCLEOTIDE SEQUENCE [LARGE SCALE GENOMIC DNA]</scope>
    <source>
        <strain evidence="7">CGMCC 1.11014</strain>
    </source>
</reference>
<evidence type="ECO:0000259" key="5">
    <source>
        <dbReference type="PROSITE" id="PS50977"/>
    </source>
</evidence>
<sequence>MPSKPQPALSALSAAPAPAMAPKRRGRPAKSENDSLRGELIKKSAFLFRTQGYDNTTVRDIAAAAGIHSGSWFYHFKTKQDILAAVMEQGMTQSLADIEAIALHTLAPRDALRRLVEVHLQTLLAPNHDFIPVLLYEWRSLDPLSRARIIKLKDRYEAIWDGVLKALHASGEWAMPTRFDRLLMFGALNWTAQWYKPGGAIALRDLADSAVTFILRSPPRPA</sequence>
<evidence type="ECO:0000256" key="4">
    <source>
        <dbReference type="SAM" id="MobiDB-lite"/>
    </source>
</evidence>
<name>A0A1I7KVQ0_9BURK</name>
<dbReference type="Pfam" id="PF00440">
    <property type="entry name" value="TetR_N"/>
    <property type="match status" value="1"/>
</dbReference>
<feature type="DNA-binding region" description="H-T-H motif" evidence="3">
    <location>
        <begin position="57"/>
        <end position="76"/>
    </location>
</feature>
<evidence type="ECO:0000256" key="2">
    <source>
        <dbReference type="ARBA" id="ARBA00023125"/>
    </source>
</evidence>
<dbReference type="InterPro" id="IPR009057">
    <property type="entry name" value="Homeodomain-like_sf"/>
</dbReference>
<feature type="compositionally biased region" description="Low complexity" evidence="4">
    <location>
        <begin position="1"/>
        <end position="21"/>
    </location>
</feature>
<dbReference type="EMBL" id="FPBO01000020">
    <property type="protein sequence ID" value="SFV01487.1"/>
    <property type="molecule type" value="Genomic_DNA"/>
</dbReference>
<dbReference type="PRINTS" id="PR00455">
    <property type="entry name" value="HTHTETR"/>
</dbReference>
<dbReference type="Gene3D" id="1.10.357.10">
    <property type="entry name" value="Tetracycline Repressor, domain 2"/>
    <property type="match status" value="1"/>
</dbReference>
<dbReference type="OrthoDB" id="9798857at2"/>
<dbReference type="Pfam" id="PF17932">
    <property type="entry name" value="TetR_C_24"/>
    <property type="match status" value="1"/>
</dbReference>
<dbReference type="PANTHER" id="PTHR30055:SF183">
    <property type="entry name" value="NUCLEOID OCCLUSION FACTOR SLMA"/>
    <property type="match status" value="1"/>
</dbReference>
<dbReference type="GO" id="GO:0000976">
    <property type="term" value="F:transcription cis-regulatory region binding"/>
    <property type="evidence" value="ECO:0007669"/>
    <property type="project" value="TreeGrafter"/>
</dbReference>
<evidence type="ECO:0000313" key="7">
    <source>
        <dbReference type="Proteomes" id="UP000199391"/>
    </source>
</evidence>
<keyword evidence="1" id="KW-0175">Coiled coil</keyword>
<keyword evidence="7" id="KW-1185">Reference proteome</keyword>
<dbReference type="GO" id="GO:0003700">
    <property type="term" value="F:DNA-binding transcription factor activity"/>
    <property type="evidence" value="ECO:0007669"/>
    <property type="project" value="TreeGrafter"/>
</dbReference>
<proteinExistence type="predicted"/>
<dbReference type="PROSITE" id="PS50977">
    <property type="entry name" value="HTH_TETR_2"/>
    <property type="match status" value="1"/>
</dbReference>
<dbReference type="AlphaFoldDB" id="A0A1I7KVQ0"/>
<feature type="domain" description="HTH tetR-type" evidence="5">
    <location>
        <begin position="34"/>
        <end position="94"/>
    </location>
</feature>
<feature type="region of interest" description="Disordered" evidence="4">
    <location>
        <begin position="1"/>
        <end position="34"/>
    </location>
</feature>
<keyword evidence="2 3" id="KW-0238">DNA-binding</keyword>
<dbReference type="InterPro" id="IPR001647">
    <property type="entry name" value="HTH_TetR"/>
</dbReference>
<organism evidence="6 7">
    <name type="scientific">Pseudoduganella namucuonensis</name>
    <dbReference type="NCBI Taxonomy" id="1035707"/>
    <lineage>
        <taxon>Bacteria</taxon>
        <taxon>Pseudomonadati</taxon>
        <taxon>Pseudomonadota</taxon>
        <taxon>Betaproteobacteria</taxon>
        <taxon>Burkholderiales</taxon>
        <taxon>Oxalobacteraceae</taxon>
        <taxon>Telluria group</taxon>
        <taxon>Pseudoduganella</taxon>
    </lineage>
</organism>
<dbReference type="InterPro" id="IPR036271">
    <property type="entry name" value="Tet_transcr_reg_TetR-rel_C_sf"/>
</dbReference>
<dbReference type="PANTHER" id="PTHR30055">
    <property type="entry name" value="HTH-TYPE TRANSCRIPTIONAL REGULATOR RUTR"/>
    <property type="match status" value="1"/>
</dbReference>
<evidence type="ECO:0000256" key="3">
    <source>
        <dbReference type="PROSITE-ProRule" id="PRU00335"/>
    </source>
</evidence>
<protein>
    <submittedName>
        <fullName evidence="6">Transcriptional regulator, TetR family</fullName>
    </submittedName>
</protein>
<evidence type="ECO:0000313" key="6">
    <source>
        <dbReference type="EMBL" id="SFV01487.1"/>
    </source>
</evidence>
<dbReference type="InterPro" id="IPR050109">
    <property type="entry name" value="HTH-type_TetR-like_transc_reg"/>
</dbReference>
<evidence type="ECO:0000256" key="1">
    <source>
        <dbReference type="ARBA" id="ARBA00023054"/>
    </source>
</evidence>
<dbReference type="SUPFAM" id="SSF46689">
    <property type="entry name" value="Homeodomain-like"/>
    <property type="match status" value="1"/>
</dbReference>